<protein>
    <recommendedName>
        <fullName evidence="3">ATP-grasp fold RimK-type domain-containing protein</fullName>
    </recommendedName>
</protein>
<proteinExistence type="predicted"/>
<sequence>MKVKYELISIYRAERYSPNSVERDKAIMDAVCEKLSTRYNIYKTREEDIETEGMPLMQRLPDAHLPHSSAPLLVLSMARSRKALDILTQMEGEGARVINRPQPVLNATRSVIDRMMRENDFPCAPLHGDHGWWIKRGDETAQEKGDVRFAANEKERDIITEEFRKRGITDIVTTAHVDGDLVKFYGVAGTAFFHTTYPTDGGFSKFGDERRNGTSRHTSFDIAALHSDASRLAQLTGIEVYGGDCIVRSDGSYAIIDFNDWPSFSVCRHDAAEAIATIAE</sequence>
<evidence type="ECO:0008006" key="3">
    <source>
        <dbReference type="Google" id="ProtNLM"/>
    </source>
</evidence>
<keyword evidence="2" id="KW-1185">Reference proteome</keyword>
<evidence type="ECO:0000313" key="1">
    <source>
        <dbReference type="EMBL" id="KIP62715.1"/>
    </source>
</evidence>
<organism evidence="1 2">
    <name type="scientific">Prevotella pectinovora</name>
    <dbReference type="NCBI Taxonomy" id="1602169"/>
    <lineage>
        <taxon>Bacteria</taxon>
        <taxon>Pseudomonadati</taxon>
        <taxon>Bacteroidota</taxon>
        <taxon>Bacteroidia</taxon>
        <taxon>Bacteroidales</taxon>
        <taxon>Prevotellaceae</taxon>
        <taxon>Prevotella</taxon>
    </lineage>
</organism>
<evidence type="ECO:0000313" key="2">
    <source>
        <dbReference type="Proteomes" id="UP000032046"/>
    </source>
</evidence>
<accession>A0A0D0I5Z0</accession>
<gene>
    <name evidence="1" type="ORF">ST44_05660</name>
</gene>
<comment type="caution">
    <text evidence="1">The sequence shown here is derived from an EMBL/GenBank/DDBJ whole genome shotgun (WGS) entry which is preliminary data.</text>
</comment>
<name>A0A0D0I5Z0_9BACT</name>
<dbReference type="RefSeq" id="WP_042518829.1">
    <property type="nucleotide sequence ID" value="NZ_JXQK01000051.1"/>
</dbReference>
<dbReference type="STRING" id="1602171.ST44_05660"/>
<dbReference type="EMBL" id="JXQK01000051">
    <property type="protein sequence ID" value="KIP62715.1"/>
    <property type="molecule type" value="Genomic_DNA"/>
</dbReference>
<reference evidence="1 2" key="1">
    <citation type="submission" date="2015-01" db="EMBL/GenBank/DDBJ databases">
        <title>Comparative genomics of non-oral Prevotella species.</title>
        <authorList>
            <person name="Accetto T."/>
            <person name="Nograsek B."/>
            <person name="Avgustin G."/>
        </authorList>
    </citation>
    <scope>NUCLEOTIDE SEQUENCE [LARGE SCALE GENOMIC DNA]</scope>
    <source>
        <strain evidence="1 2">P5-119</strain>
    </source>
</reference>
<dbReference type="AlphaFoldDB" id="A0A0D0I5Z0"/>
<dbReference type="Proteomes" id="UP000032046">
    <property type="component" value="Unassembled WGS sequence"/>
</dbReference>